<dbReference type="Pfam" id="PF18027">
    <property type="entry name" value="Pepdidase_M14_N"/>
    <property type="match status" value="1"/>
</dbReference>
<evidence type="ECO:0000256" key="2">
    <source>
        <dbReference type="PROSITE-ProRule" id="PRU01379"/>
    </source>
</evidence>
<keyword evidence="5" id="KW-1185">Reference proteome</keyword>
<dbReference type="InterPro" id="IPR040626">
    <property type="entry name" value="Pepdidase_M14_N"/>
</dbReference>
<name>A0A3E0DKT6_9GAMM</name>
<dbReference type="PANTHER" id="PTHR12756">
    <property type="entry name" value="CYTOSOLIC CARBOXYPEPTIDASE"/>
    <property type="match status" value="1"/>
</dbReference>
<comment type="cofactor">
    <cofactor evidence="1">
        <name>Zn(2+)</name>
        <dbReference type="ChEBI" id="CHEBI:29105"/>
    </cofactor>
</comment>
<dbReference type="RefSeq" id="WP_181903080.1">
    <property type="nucleotide sequence ID" value="NZ_QUNG01000006.1"/>
</dbReference>
<dbReference type="InterPro" id="IPR000834">
    <property type="entry name" value="Peptidase_M14"/>
</dbReference>
<reference evidence="4 5" key="1">
    <citation type="submission" date="2018-08" db="EMBL/GenBank/DDBJ databases">
        <title>Genomic Encyclopedia of Type Strains, Phase III (KMG-III): the genomes of soil and plant-associated and newly described type strains.</title>
        <authorList>
            <person name="Whitman W."/>
        </authorList>
    </citation>
    <scope>NUCLEOTIDE SEQUENCE [LARGE SCALE GENOMIC DNA]</scope>
    <source>
        <strain evidence="4 5">CECT 7375</strain>
    </source>
</reference>
<protein>
    <submittedName>
        <fullName evidence="4">Murein tripeptide amidase MpaA</fullName>
    </submittedName>
</protein>
<dbReference type="AlphaFoldDB" id="A0A3E0DKT6"/>
<dbReference type="GO" id="GO:0008270">
    <property type="term" value="F:zinc ion binding"/>
    <property type="evidence" value="ECO:0007669"/>
    <property type="project" value="InterPro"/>
</dbReference>
<dbReference type="SMART" id="SM00631">
    <property type="entry name" value="Zn_pept"/>
    <property type="match status" value="1"/>
</dbReference>
<dbReference type="GO" id="GO:0004181">
    <property type="term" value="F:metallocarboxypeptidase activity"/>
    <property type="evidence" value="ECO:0007669"/>
    <property type="project" value="InterPro"/>
</dbReference>
<dbReference type="PROSITE" id="PS52035">
    <property type="entry name" value="PEPTIDASE_M14"/>
    <property type="match status" value="1"/>
</dbReference>
<dbReference type="CDD" id="cd06234">
    <property type="entry name" value="M14_PaCCP-like"/>
    <property type="match status" value="1"/>
</dbReference>
<evidence type="ECO:0000313" key="4">
    <source>
        <dbReference type="EMBL" id="REG83317.1"/>
    </source>
</evidence>
<feature type="active site" description="Proton donor/acceptor" evidence="2">
    <location>
        <position position="339"/>
    </location>
</feature>
<dbReference type="PANTHER" id="PTHR12756:SF11">
    <property type="entry name" value="CYTOSOLIC CARBOXYPEPTIDASE 1"/>
    <property type="match status" value="1"/>
</dbReference>
<accession>A0A3E0DKT6</accession>
<dbReference type="Gene3D" id="2.60.40.3120">
    <property type="match status" value="1"/>
</dbReference>
<dbReference type="Gene3D" id="3.40.630.10">
    <property type="entry name" value="Zn peptidases"/>
    <property type="match status" value="1"/>
</dbReference>
<comment type="caution">
    <text evidence="4">The sequence shown here is derived from an EMBL/GenBank/DDBJ whole genome shotgun (WGS) entry which is preliminary data.</text>
</comment>
<dbReference type="SUPFAM" id="SSF53187">
    <property type="entry name" value="Zn-dependent exopeptidases"/>
    <property type="match status" value="1"/>
</dbReference>
<dbReference type="Proteomes" id="UP000256542">
    <property type="component" value="Unassembled WGS sequence"/>
</dbReference>
<proteinExistence type="inferred from homology"/>
<evidence type="ECO:0000256" key="1">
    <source>
        <dbReference type="ARBA" id="ARBA00001947"/>
    </source>
</evidence>
<organism evidence="4 5">
    <name type="scientific">Marinomonas pollencensis</name>
    <dbReference type="NCBI Taxonomy" id="491954"/>
    <lineage>
        <taxon>Bacteria</taxon>
        <taxon>Pseudomonadati</taxon>
        <taxon>Pseudomonadota</taxon>
        <taxon>Gammaproteobacteria</taxon>
        <taxon>Oceanospirillales</taxon>
        <taxon>Oceanospirillaceae</taxon>
        <taxon>Marinomonas</taxon>
    </lineage>
</organism>
<dbReference type="Pfam" id="PF00246">
    <property type="entry name" value="Peptidase_M14"/>
    <property type="match status" value="1"/>
</dbReference>
<evidence type="ECO:0000313" key="5">
    <source>
        <dbReference type="Proteomes" id="UP000256542"/>
    </source>
</evidence>
<sequence>MTSRIKISSAFDGGNISVIEASEPDNIRVKIPHDTNSKFLQWFYFRLQGGMGESCVIQFENANDAAYPDGWVDYQAVASYDREYWFRVPTEYVDGKLVIHHQPEQDSVYYAYFAPYSFERHLDMIAWAASNEDCITHHLGETAEGRDITMLEISKTQGLAKNIWITARQHPGETMAEWFIEGLLERLFDESHPVSRALLEKCRFYVVPNMNPDGAVHGNLRVNSKGVNLNREWKKPTKEFSPEVLAVQTKMAETGVDMFLDIHGDEALPVNFVDGCQGIPAFDERMEAMENVFKDMFLAVSPDFQTEIGYEPDQFGEANLTVATKWVGQTYQCLALTLEMPFKDNQNLPDEIVGWSPERAKILGADVLYPVYHVLNSKHMTVDGE</sequence>
<dbReference type="InterPro" id="IPR050821">
    <property type="entry name" value="Cytosolic_carboxypeptidase"/>
</dbReference>
<comment type="similarity">
    <text evidence="2">Belongs to the peptidase M14 family.</text>
</comment>
<dbReference type="GO" id="GO:0006508">
    <property type="term" value="P:proteolysis"/>
    <property type="evidence" value="ECO:0007669"/>
    <property type="project" value="InterPro"/>
</dbReference>
<gene>
    <name evidence="4" type="ORF">DFP81_106177</name>
</gene>
<evidence type="ECO:0000259" key="3">
    <source>
        <dbReference type="PROSITE" id="PS52035"/>
    </source>
</evidence>
<feature type="domain" description="Peptidase M14" evidence="3">
    <location>
        <begin position="114"/>
        <end position="365"/>
    </location>
</feature>
<dbReference type="EMBL" id="QUNG01000006">
    <property type="protein sequence ID" value="REG83317.1"/>
    <property type="molecule type" value="Genomic_DNA"/>
</dbReference>